<dbReference type="GO" id="GO:0016787">
    <property type="term" value="F:hydrolase activity"/>
    <property type="evidence" value="ECO:0007669"/>
    <property type="project" value="TreeGrafter"/>
</dbReference>
<feature type="non-terminal residue" evidence="6">
    <location>
        <position position="1"/>
    </location>
</feature>
<sequence length="307" mass="33647">VKIIRYVVGLIFLMVVYLIGWPVSIDPVAWNPPPAPALEGQYTVNDYLAAVDIIGKDDGIGPEDVDVDDEGRIYGAYEDGRIIRYSASGENLGVFADTKGRPLGLDFDSDVNLIVADAVKGLLSINKDGLIHTLATEINGIPFGFTDDVDIGPDGVIYFSDASDKFGAQDYRADLFEHRPHGKVLSYDPATKKLTLLLDGLYFANGVAVDPNGQFLLFNETYDYSVSKYWLQGPKAGTREKIFTNTPGFPDGISTGSEGIFWIAMYTPRNADADALSPKPFLRKIVFRLPLFMQPAPVRHGFVLGID</sequence>
<evidence type="ECO:0000259" key="5">
    <source>
        <dbReference type="Pfam" id="PF03088"/>
    </source>
</evidence>
<evidence type="ECO:0000256" key="3">
    <source>
        <dbReference type="ARBA" id="ARBA00023180"/>
    </source>
</evidence>
<feature type="transmembrane region" description="Helical" evidence="4">
    <location>
        <begin position="7"/>
        <end position="24"/>
    </location>
</feature>
<evidence type="ECO:0000256" key="1">
    <source>
        <dbReference type="ARBA" id="ARBA00009191"/>
    </source>
</evidence>
<gene>
    <name evidence="6" type="ORF">METZ01_LOCUS296061</name>
</gene>
<dbReference type="Pfam" id="PF20067">
    <property type="entry name" value="SSL_N"/>
    <property type="match status" value="1"/>
</dbReference>
<dbReference type="PANTHER" id="PTHR10426">
    <property type="entry name" value="STRICTOSIDINE SYNTHASE-RELATED"/>
    <property type="match status" value="1"/>
</dbReference>
<evidence type="ECO:0000256" key="2">
    <source>
        <dbReference type="ARBA" id="ARBA00022553"/>
    </source>
</evidence>
<proteinExistence type="inferred from homology"/>
<keyword evidence="4" id="KW-0472">Membrane</keyword>
<evidence type="ECO:0000256" key="4">
    <source>
        <dbReference type="SAM" id="Phobius"/>
    </source>
</evidence>
<comment type="similarity">
    <text evidence="1">Belongs to the strictosidine synthase family.</text>
</comment>
<dbReference type="InterPro" id="IPR011042">
    <property type="entry name" value="6-blade_b-propeller_TolB-like"/>
</dbReference>
<keyword evidence="3" id="KW-0325">Glycoprotein</keyword>
<keyword evidence="4" id="KW-1133">Transmembrane helix</keyword>
<feature type="non-terminal residue" evidence="6">
    <location>
        <position position="307"/>
    </location>
</feature>
<dbReference type="Gene3D" id="2.120.10.30">
    <property type="entry name" value="TolB, C-terminal domain"/>
    <property type="match status" value="1"/>
</dbReference>
<keyword evidence="4" id="KW-0812">Transmembrane</keyword>
<dbReference type="AlphaFoldDB" id="A0A382M672"/>
<dbReference type="GO" id="GO:0012505">
    <property type="term" value="C:endomembrane system"/>
    <property type="evidence" value="ECO:0007669"/>
    <property type="project" value="TreeGrafter"/>
</dbReference>
<dbReference type="PANTHER" id="PTHR10426:SF88">
    <property type="entry name" value="ADIPOCYTE PLASMA MEMBRANE-ASSOCIATED PROTEIN HEMOMUCIN-RELATED"/>
    <property type="match status" value="1"/>
</dbReference>
<accession>A0A382M672</accession>
<dbReference type="EMBL" id="UINC01090884">
    <property type="protein sequence ID" value="SVC43207.1"/>
    <property type="molecule type" value="Genomic_DNA"/>
</dbReference>
<evidence type="ECO:0000313" key="6">
    <source>
        <dbReference type="EMBL" id="SVC43207.1"/>
    </source>
</evidence>
<keyword evidence="2" id="KW-0597">Phosphoprotein</keyword>
<reference evidence="6" key="1">
    <citation type="submission" date="2018-05" db="EMBL/GenBank/DDBJ databases">
        <authorList>
            <person name="Lanie J.A."/>
            <person name="Ng W.-L."/>
            <person name="Kazmierczak K.M."/>
            <person name="Andrzejewski T.M."/>
            <person name="Davidsen T.M."/>
            <person name="Wayne K.J."/>
            <person name="Tettelin H."/>
            <person name="Glass J.I."/>
            <person name="Rusch D."/>
            <person name="Podicherti R."/>
            <person name="Tsui H.-C.T."/>
            <person name="Winkler M.E."/>
        </authorList>
    </citation>
    <scope>NUCLEOTIDE SEQUENCE</scope>
</reference>
<protein>
    <recommendedName>
        <fullName evidence="5">Strictosidine synthase conserved region domain-containing protein</fullName>
    </recommendedName>
</protein>
<dbReference type="Pfam" id="PF03088">
    <property type="entry name" value="Str_synth"/>
    <property type="match status" value="1"/>
</dbReference>
<dbReference type="InterPro" id="IPR018119">
    <property type="entry name" value="Strictosidine_synth_cons-reg"/>
</dbReference>
<name>A0A382M672_9ZZZZ</name>
<dbReference type="SUPFAM" id="SSF63829">
    <property type="entry name" value="Calcium-dependent phosphotriesterase"/>
    <property type="match status" value="1"/>
</dbReference>
<feature type="domain" description="Strictosidine synthase conserved region" evidence="5">
    <location>
        <begin position="147"/>
        <end position="233"/>
    </location>
</feature>
<organism evidence="6">
    <name type="scientific">marine metagenome</name>
    <dbReference type="NCBI Taxonomy" id="408172"/>
    <lineage>
        <taxon>unclassified sequences</taxon>
        <taxon>metagenomes</taxon>
        <taxon>ecological metagenomes</taxon>
    </lineage>
</organism>